<dbReference type="EMBL" id="OZ037945">
    <property type="protein sequence ID" value="CAL1702025.1"/>
    <property type="molecule type" value="Genomic_DNA"/>
</dbReference>
<reference evidence="8" key="1">
    <citation type="submission" date="2024-04" db="EMBL/GenBank/DDBJ databases">
        <authorList>
            <person name="Shaw F."/>
            <person name="Minotto A."/>
        </authorList>
    </citation>
    <scope>NUCLEOTIDE SEQUENCE [LARGE SCALE GENOMIC DNA]</scope>
</reference>
<dbReference type="Proteomes" id="UP001497453">
    <property type="component" value="Chromosome 2"/>
</dbReference>
<dbReference type="PROSITE" id="PS51709">
    <property type="entry name" value="G_TRME"/>
    <property type="match status" value="1"/>
</dbReference>
<dbReference type="NCBIfam" id="TIGR00450">
    <property type="entry name" value="mnmE_trmE_thdF"/>
    <property type="match status" value="1"/>
</dbReference>
<evidence type="ECO:0000256" key="4">
    <source>
        <dbReference type="ARBA" id="ARBA00023134"/>
    </source>
</evidence>
<dbReference type="Pfam" id="PF10396">
    <property type="entry name" value="TrmE_N"/>
    <property type="match status" value="1"/>
</dbReference>
<dbReference type="PANTHER" id="PTHR42714:SF2">
    <property type="entry name" value="TRNA MODIFICATION GTPASE GTPBP3, MITOCHONDRIAL"/>
    <property type="match status" value="1"/>
</dbReference>
<dbReference type="SUPFAM" id="SSF52540">
    <property type="entry name" value="P-loop containing nucleoside triphosphate hydrolases"/>
    <property type="match status" value="1"/>
</dbReference>
<evidence type="ECO:0000256" key="2">
    <source>
        <dbReference type="ARBA" id="ARBA00022694"/>
    </source>
</evidence>
<dbReference type="SUPFAM" id="SSF116878">
    <property type="entry name" value="TrmE connector domain"/>
    <property type="match status" value="1"/>
</dbReference>
<dbReference type="InterPro" id="IPR018948">
    <property type="entry name" value="GTP-bd_TrmE_N"/>
</dbReference>
<dbReference type="InterPro" id="IPR027266">
    <property type="entry name" value="TrmE/GcvT-like"/>
</dbReference>
<dbReference type="InterPro" id="IPR025867">
    <property type="entry name" value="MnmE_helical"/>
</dbReference>
<gene>
    <name evidence="7" type="ORF">GFSPODELE1_LOCUS3844</name>
</gene>
<dbReference type="Gene3D" id="3.40.50.300">
    <property type="entry name" value="P-loop containing nucleotide triphosphate hydrolases"/>
    <property type="match status" value="1"/>
</dbReference>
<keyword evidence="4 5" id="KW-0342">GTP-binding</keyword>
<evidence type="ECO:0000259" key="6">
    <source>
        <dbReference type="PROSITE" id="PS51709"/>
    </source>
</evidence>
<keyword evidence="2 5" id="KW-0819">tRNA processing</keyword>
<dbReference type="CDD" id="cd04164">
    <property type="entry name" value="trmE"/>
    <property type="match status" value="1"/>
</dbReference>
<accession>A0ABP1D2C7</accession>
<feature type="domain" description="TrmE-type G" evidence="6">
    <location>
        <begin position="299"/>
        <end position="475"/>
    </location>
</feature>
<dbReference type="InterPro" id="IPR027417">
    <property type="entry name" value="P-loop_NTPase"/>
</dbReference>
<comment type="similarity">
    <text evidence="1 5">Belongs to the TRAFAC class TrmE-Era-EngA-EngB-Septin-like GTPase superfamily. TrmE GTPase family.</text>
</comment>
<organism evidence="7 8">
    <name type="scientific">Somion occarium</name>
    <dbReference type="NCBI Taxonomy" id="3059160"/>
    <lineage>
        <taxon>Eukaryota</taxon>
        <taxon>Fungi</taxon>
        <taxon>Dikarya</taxon>
        <taxon>Basidiomycota</taxon>
        <taxon>Agaricomycotina</taxon>
        <taxon>Agaricomycetes</taxon>
        <taxon>Polyporales</taxon>
        <taxon>Cerrenaceae</taxon>
        <taxon>Somion</taxon>
    </lineage>
</organism>
<dbReference type="Pfam" id="PF12631">
    <property type="entry name" value="MnmE_helical"/>
    <property type="match status" value="1"/>
</dbReference>
<dbReference type="Pfam" id="PF01926">
    <property type="entry name" value="MMR_HSR1"/>
    <property type="match status" value="1"/>
</dbReference>
<dbReference type="InterPro" id="IPR031168">
    <property type="entry name" value="G_TrmE"/>
</dbReference>
<dbReference type="NCBIfam" id="TIGR00231">
    <property type="entry name" value="small_GTP"/>
    <property type="match status" value="1"/>
</dbReference>
<evidence type="ECO:0000313" key="7">
    <source>
        <dbReference type="EMBL" id="CAL1702025.1"/>
    </source>
</evidence>
<dbReference type="InterPro" id="IPR006073">
    <property type="entry name" value="GTP-bd"/>
</dbReference>
<dbReference type="PANTHER" id="PTHR42714">
    <property type="entry name" value="TRNA MODIFICATION GTPASE GTPBP3"/>
    <property type="match status" value="1"/>
</dbReference>
<proteinExistence type="inferred from homology"/>
<keyword evidence="8" id="KW-1185">Reference proteome</keyword>
<dbReference type="InterPro" id="IPR004520">
    <property type="entry name" value="GTPase_MnmE"/>
</dbReference>
<keyword evidence="3 5" id="KW-0547">Nucleotide-binding</keyword>
<dbReference type="Gene3D" id="1.20.120.430">
    <property type="entry name" value="tRNA modification GTPase MnmE domain 2"/>
    <property type="match status" value="1"/>
</dbReference>
<evidence type="ECO:0000313" key="8">
    <source>
        <dbReference type="Proteomes" id="UP001497453"/>
    </source>
</evidence>
<dbReference type="HAMAP" id="MF_00379">
    <property type="entry name" value="GTPase_MnmE"/>
    <property type="match status" value="1"/>
</dbReference>
<name>A0ABP1D2C7_9APHY</name>
<evidence type="ECO:0000256" key="3">
    <source>
        <dbReference type="ARBA" id="ARBA00022741"/>
    </source>
</evidence>
<evidence type="ECO:0000256" key="5">
    <source>
        <dbReference type="RuleBase" id="RU003313"/>
    </source>
</evidence>
<dbReference type="InterPro" id="IPR027368">
    <property type="entry name" value="MnmE_dom2"/>
</dbReference>
<dbReference type="Gene3D" id="3.30.1360.120">
    <property type="entry name" value="Probable tRNA modification gtpase trme, domain 1"/>
    <property type="match status" value="1"/>
</dbReference>
<sequence>MFARTATGQYRLLIHTGSSVCFASNSRLVTAVHSRACPTPGRHINLCSLVGSSGLPDNCRRYRNTAQSEQKLVLSDAQRQTIYALSTPPGKAGIAVIRISGPDALRLWRSVVQLKKTKQESLPEPWKFYRCRVVHPESGEVLDEGLAVYFKGPRSFTGEDVLELHVHSGRAVLSSILNALSCLPYCRLAEPGEFTRRAFAAGRMDLTQVEGLKDLINAETESQRKVALQATAGQLRGWLTQLRTDIIKCLGHVEALIDFSEEDIEEGILDDAKQRARDIARHIGEQLSNFRRGEIMRSGLQLAIFGPPNVGKSSLFNFFAQREAAIVTNVPGTTRDVLEISLDIGGLPVVLADTAGLRETEDIVEKTGIERATDRINTADLSLFVLSLPDLVNGGSSQDSISKNIDSILASEITSDNIYVLLNKRDLLPTETYERLESGLQKWNIRGAWAISLATGEGTREFLEKFEQILKERYGLVDEPTASGPRPLVSNARHSVHLETALRFINAFLDTSDADVILAAEELRYAAQAVGKITGHIDVDDVLDVIFRDFCIGK</sequence>
<dbReference type="InterPro" id="IPR005225">
    <property type="entry name" value="Small_GTP-bd"/>
</dbReference>
<dbReference type="NCBIfam" id="NF003661">
    <property type="entry name" value="PRK05291.1-3"/>
    <property type="match status" value="1"/>
</dbReference>
<evidence type="ECO:0000256" key="1">
    <source>
        <dbReference type="ARBA" id="ARBA00011043"/>
    </source>
</evidence>
<dbReference type="CDD" id="cd14858">
    <property type="entry name" value="TrmE_N"/>
    <property type="match status" value="1"/>
</dbReference>
<protein>
    <recommendedName>
        <fullName evidence="6">TrmE-type G domain-containing protein</fullName>
    </recommendedName>
</protein>